<dbReference type="SUPFAM" id="SSF46785">
    <property type="entry name" value="Winged helix' DNA-binding domain"/>
    <property type="match status" value="1"/>
</dbReference>
<dbReference type="Gene3D" id="1.10.10.10">
    <property type="entry name" value="Winged helix-like DNA-binding domain superfamily/Winged helix DNA-binding domain"/>
    <property type="match status" value="1"/>
</dbReference>
<dbReference type="InterPro" id="IPR000485">
    <property type="entry name" value="AsnC-type_HTH_dom"/>
</dbReference>
<dbReference type="Gene3D" id="3.30.70.920">
    <property type="match status" value="1"/>
</dbReference>
<dbReference type="OrthoDB" id="8526125at2"/>
<dbReference type="SUPFAM" id="SSF54909">
    <property type="entry name" value="Dimeric alpha+beta barrel"/>
    <property type="match status" value="1"/>
</dbReference>
<dbReference type="PROSITE" id="PS50956">
    <property type="entry name" value="HTH_ASNC_2"/>
    <property type="match status" value="1"/>
</dbReference>
<dbReference type="Proteomes" id="UP000472320">
    <property type="component" value="Unassembled WGS sequence"/>
</dbReference>
<comment type="caution">
    <text evidence="5">The sequence shown here is derived from an EMBL/GenBank/DDBJ whole genome shotgun (WGS) entry which is preliminary data.</text>
</comment>
<organism evidence="5 6">
    <name type="scientific">Massilia eburnea</name>
    <dbReference type="NCBI Taxonomy" id="1776165"/>
    <lineage>
        <taxon>Bacteria</taxon>
        <taxon>Pseudomonadati</taxon>
        <taxon>Pseudomonadota</taxon>
        <taxon>Betaproteobacteria</taxon>
        <taxon>Burkholderiales</taxon>
        <taxon>Oxalobacteraceae</taxon>
        <taxon>Telluria group</taxon>
        <taxon>Massilia</taxon>
    </lineage>
</organism>
<gene>
    <name evidence="5" type="ORF">GM658_26850</name>
</gene>
<dbReference type="GO" id="GO:0005829">
    <property type="term" value="C:cytosol"/>
    <property type="evidence" value="ECO:0007669"/>
    <property type="project" value="TreeGrafter"/>
</dbReference>
<reference evidence="5 6" key="1">
    <citation type="submission" date="2019-11" db="EMBL/GenBank/DDBJ databases">
        <title>Type strains purchased from KCTC, JCM and DSMZ.</title>
        <authorList>
            <person name="Lu H."/>
        </authorList>
    </citation>
    <scope>NUCLEOTIDE SEQUENCE [LARGE SCALE GENOMIC DNA]</scope>
    <source>
        <strain evidence="5 6">JCM 31587</strain>
    </source>
</reference>
<evidence type="ECO:0000256" key="3">
    <source>
        <dbReference type="ARBA" id="ARBA00023163"/>
    </source>
</evidence>
<dbReference type="InterPro" id="IPR019888">
    <property type="entry name" value="Tscrpt_reg_AsnC-like"/>
</dbReference>
<dbReference type="AlphaFoldDB" id="A0A6L6QPE6"/>
<keyword evidence="2" id="KW-0238">DNA-binding</keyword>
<evidence type="ECO:0000256" key="2">
    <source>
        <dbReference type="ARBA" id="ARBA00023125"/>
    </source>
</evidence>
<keyword evidence="1" id="KW-0805">Transcription regulation</keyword>
<dbReference type="InterPro" id="IPR019887">
    <property type="entry name" value="Tscrpt_reg_AsnC/Lrp_C"/>
</dbReference>
<evidence type="ECO:0000313" key="5">
    <source>
        <dbReference type="EMBL" id="MTW14239.1"/>
    </source>
</evidence>
<dbReference type="PANTHER" id="PTHR30154">
    <property type="entry name" value="LEUCINE-RESPONSIVE REGULATORY PROTEIN"/>
    <property type="match status" value="1"/>
</dbReference>
<sequence>MMITVDRHDLSLLNELQRNGEATNAALAEVLHLSVSQVGRRVQRLREAGIIDHYAAVLEPTTVGLDVMAFVHITLDRHGEKRGDAFEQAIRDVPEVMECFSVTGEADYVARVVSHDLASFADLMMKEILLLPGVVNVKSNIALKKIKQSTVLPLEHIVRPNPRKQRIEFTRT</sequence>
<dbReference type="PANTHER" id="PTHR30154:SF34">
    <property type="entry name" value="TRANSCRIPTIONAL REGULATOR AZLB"/>
    <property type="match status" value="1"/>
</dbReference>
<dbReference type="GO" id="GO:0043565">
    <property type="term" value="F:sequence-specific DNA binding"/>
    <property type="evidence" value="ECO:0007669"/>
    <property type="project" value="InterPro"/>
</dbReference>
<dbReference type="PRINTS" id="PR00033">
    <property type="entry name" value="HTHASNC"/>
</dbReference>
<evidence type="ECO:0000256" key="1">
    <source>
        <dbReference type="ARBA" id="ARBA00023015"/>
    </source>
</evidence>
<dbReference type="Pfam" id="PF01037">
    <property type="entry name" value="AsnC_trans_reg"/>
    <property type="match status" value="1"/>
</dbReference>
<feature type="domain" description="HTH asnC-type" evidence="4">
    <location>
        <begin position="5"/>
        <end position="66"/>
    </location>
</feature>
<protein>
    <submittedName>
        <fullName evidence="5">Winged helix-turn-helix transcriptional regulator</fullName>
    </submittedName>
</protein>
<dbReference type="InterPro" id="IPR011008">
    <property type="entry name" value="Dimeric_a/b-barrel"/>
</dbReference>
<proteinExistence type="predicted"/>
<dbReference type="EMBL" id="WNKX01000037">
    <property type="protein sequence ID" value="MTW14239.1"/>
    <property type="molecule type" value="Genomic_DNA"/>
</dbReference>
<dbReference type="SMART" id="SM00344">
    <property type="entry name" value="HTH_ASNC"/>
    <property type="match status" value="1"/>
</dbReference>
<evidence type="ECO:0000313" key="6">
    <source>
        <dbReference type="Proteomes" id="UP000472320"/>
    </source>
</evidence>
<dbReference type="Pfam" id="PF13412">
    <property type="entry name" value="HTH_24"/>
    <property type="match status" value="1"/>
</dbReference>
<keyword evidence="3" id="KW-0804">Transcription</keyword>
<accession>A0A6L6QPE6</accession>
<name>A0A6L6QPE6_9BURK</name>
<evidence type="ECO:0000259" key="4">
    <source>
        <dbReference type="PROSITE" id="PS50956"/>
    </source>
</evidence>
<dbReference type="RefSeq" id="WP_155457184.1">
    <property type="nucleotide sequence ID" value="NZ_WNKX01000037.1"/>
</dbReference>
<dbReference type="GO" id="GO:0043200">
    <property type="term" value="P:response to amino acid"/>
    <property type="evidence" value="ECO:0007669"/>
    <property type="project" value="TreeGrafter"/>
</dbReference>
<dbReference type="InterPro" id="IPR036390">
    <property type="entry name" value="WH_DNA-bd_sf"/>
</dbReference>
<keyword evidence="6" id="KW-1185">Reference proteome</keyword>
<dbReference type="InterPro" id="IPR036388">
    <property type="entry name" value="WH-like_DNA-bd_sf"/>
</dbReference>